<dbReference type="AlphaFoldDB" id="A0A1Y2HFP0"/>
<feature type="region of interest" description="Disordered" evidence="1">
    <location>
        <begin position="37"/>
        <end position="56"/>
    </location>
</feature>
<accession>A0A1Y2HFP0</accession>
<gene>
    <name evidence="2" type="ORF">BCR44DRAFT_40379</name>
</gene>
<feature type="compositionally biased region" description="Gly residues" evidence="1">
    <location>
        <begin position="38"/>
        <end position="49"/>
    </location>
</feature>
<evidence type="ECO:0000313" key="3">
    <source>
        <dbReference type="Proteomes" id="UP000193411"/>
    </source>
</evidence>
<name>A0A1Y2HFP0_9FUNG</name>
<protein>
    <submittedName>
        <fullName evidence="2">Uncharacterized protein</fullName>
    </submittedName>
</protein>
<proteinExistence type="predicted"/>
<sequence>MALRARVQLAVARVDHAAAAKMCGWVKDKLTAGATTGVEGGAAAGGQEGGDADEVG</sequence>
<evidence type="ECO:0000256" key="1">
    <source>
        <dbReference type="SAM" id="MobiDB-lite"/>
    </source>
</evidence>
<keyword evidence="3" id="KW-1185">Reference proteome</keyword>
<evidence type="ECO:0000313" key="2">
    <source>
        <dbReference type="EMBL" id="ORZ32701.1"/>
    </source>
</evidence>
<comment type="caution">
    <text evidence="2">The sequence shown here is derived from an EMBL/GenBank/DDBJ whole genome shotgun (WGS) entry which is preliminary data.</text>
</comment>
<dbReference type="EMBL" id="MCFL01000043">
    <property type="protein sequence ID" value="ORZ32701.1"/>
    <property type="molecule type" value="Genomic_DNA"/>
</dbReference>
<feature type="non-terminal residue" evidence="2">
    <location>
        <position position="56"/>
    </location>
</feature>
<reference evidence="2 3" key="1">
    <citation type="submission" date="2016-07" db="EMBL/GenBank/DDBJ databases">
        <title>Pervasive Adenine N6-methylation of Active Genes in Fungi.</title>
        <authorList>
            <consortium name="DOE Joint Genome Institute"/>
            <person name="Mondo S.J."/>
            <person name="Dannebaum R.O."/>
            <person name="Kuo R.C."/>
            <person name="Labutti K."/>
            <person name="Haridas S."/>
            <person name="Kuo A."/>
            <person name="Salamov A."/>
            <person name="Ahrendt S.R."/>
            <person name="Lipzen A."/>
            <person name="Sullivan W."/>
            <person name="Andreopoulos W.B."/>
            <person name="Clum A."/>
            <person name="Lindquist E."/>
            <person name="Daum C."/>
            <person name="Ramamoorthy G.K."/>
            <person name="Gryganskyi A."/>
            <person name="Culley D."/>
            <person name="Magnuson J.K."/>
            <person name="James T.Y."/>
            <person name="O'Malley M.A."/>
            <person name="Stajich J.E."/>
            <person name="Spatafora J.W."/>
            <person name="Visel A."/>
            <person name="Grigoriev I.V."/>
        </authorList>
    </citation>
    <scope>NUCLEOTIDE SEQUENCE [LARGE SCALE GENOMIC DNA]</scope>
    <source>
        <strain evidence="2 3">PL171</strain>
    </source>
</reference>
<organism evidence="2 3">
    <name type="scientific">Catenaria anguillulae PL171</name>
    <dbReference type="NCBI Taxonomy" id="765915"/>
    <lineage>
        <taxon>Eukaryota</taxon>
        <taxon>Fungi</taxon>
        <taxon>Fungi incertae sedis</taxon>
        <taxon>Blastocladiomycota</taxon>
        <taxon>Blastocladiomycetes</taxon>
        <taxon>Blastocladiales</taxon>
        <taxon>Catenariaceae</taxon>
        <taxon>Catenaria</taxon>
    </lineage>
</organism>
<dbReference type="Proteomes" id="UP000193411">
    <property type="component" value="Unassembled WGS sequence"/>
</dbReference>